<evidence type="ECO:0000259" key="4">
    <source>
        <dbReference type="PROSITE" id="PS50949"/>
    </source>
</evidence>
<evidence type="ECO:0000256" key="2">
    <source>
        <dbReference type="ARBA" id="ARBA00023125"/>
    </source>
</evidence>
<proteinExistence type="predicted"/>
<dbReference type="InterPro" id="IPR036390">
    <property type="entry name" value="WH_DNA-bd_sf"/>
</dbReference>
<protein>
    <submittedName>
        <fullName evidence="5">Regulatory protein</fullName>
    </submittedName>
</protein>
<dbReference type="Gene3D" id="1.20.120.530">
    <property type="entry name" value="GntR ligand-binding domain-like"/>
    <property type="match status" value="1"/>
</dbReference>
<organism evidence="5 6">
    <name type="scientific">Corynebacterium diphtheriae (strain ATCC 700971 / NCTC 13129 / Biotype gravis)</name>
    <dbReference type="NCBI Taxonomy" id="257309"/>
    <lineage>
        <taxon>Bacteria</taxon>
        <taxon>Bacillati</taxon>
        <taxon>Actinomycetota</taxon>
        <taxon>Actinomycetes</taxon>
        <taxon>Mycobacteriales</taxon>
        <taxon>Corynebacteriaceae</taxon>
        <taxon>Corynebacterium</taxon>
    </lineage>
</organism>
<dbReference type="Pfam" id="PF00392">
    <property type="entry name" value="GntR"/>
    <property type="match status" value="1"/>
</dbReference>
<dbReference type="InterPro" id="IPR008920">
    <property type="entry name" value="TF_FadR/GntR_C"/>
</dbReference>
<dbReference type="InterPro" id="IPR011711">
    <property type="entry name" value="GntR_C"/>
</dbReference>
<dbReference type="Gene3D" id="1.10.10.10">
    <property type="entry name" value="Winged helix-like DNA-binding domain superfamily/Winged helix DNA-binding domain"/>
    <property type="match status" value="1"/>
</dbReference>
<keyword evidence="2" id="KW-0238">DNA-binding</keyword>
<dbReference type="PANTHER" id="PTHR43537:SF5">
    <property type="entry name" value="UXU OPERON TRANSCRIPTIONAL REGULATOR"/>
    <property type="match status" value="1"/>
</dbReference>
<dbReference type="Proteomes" id="UP000002198">
    <property type="component" value="Chromosome"/>
</dbReference>
<dbReference type="InterPro" id="IPR036388">
    <property type="entry name" value="WH-like_DNA-bd_sf"/>
</dbReference>
<dbReference type="Pfam" id="PF07729">
    <property type="entry name" value="FCD"/>
    <property type="match status" value="1"/>
</dbReference>
<dbReference type="STRING" id="257309.DIP0011"/>
<dbReference type="SMART" id="SM00345">
    <property type="entry name" value="HTH_GNTR"/>
    <property type="match status" value="1"/>
</dbReference>
<dbReference type="GO" id="GO:0003700">
    <property type="term" value="F:DNA-binding transcription factor activity"/>
    <property type="evidence" value="ECO:0007669"/>
    <property type="project" value="InterPro"/>
</dbReference>
<accession>Q6NKK7</accession>
<dbReference type="PRINTS" id="PR00035">
    <property type="entry name" value="HTHGNTR"/>
</dbReference>
<dbReference type="AlphaFoldDB" id="Q6NKK7"/>
<evidence type="ECO:0000256" key="3">
    <source>
        <dbReference type="ARBA" id="ARBA00023163"/>
    </source>
</evidence>
<dbReference type="SUPFAM" id="SSF46785">
    <property type="entry name" value="Winged helix' DNA-binding domain"/>
    <property type="match status" value="1"/>
</dbReference>
<feature type="domain" description="HTH gntR-type" evidence="4">
    <location>
        <begin position="8"/>
        <end position="80"/>
    </location>
</feature>
<keyword evidence="1" id="KW-0805">Transcription regulation</keyword>
<dbReference type="GO" id="GO:0003677">
    <property type="term" value="F:DNA binding"/>
    <property type="evidence" value="ECO:0007669"/>
    <property type="project" value="UniProtKB-KW"/>
</dbReference>
<dbReference type="EMBL" id="BX248354">
    <property type="protein sequence ID" value="CAE48522.1"/>
    <property type="molecule type" value="Genomic_DNA"/>
</dbReference>
<sequence>MHMSQSTQRAYQEVLDWLEKELRKGSIAIGDKLPGERALAEQFELSRASVREAIRILTSMGLVRTGTGSGPHSGAIVISEPSAGLSWAIRMHLSARSLPLKDLVNTCILIESNAAADAATPKISPDSPERSHVLNEAHRLLDSMDDPTLPFHDYHIKDVNFHILITSLAGNLVTETIMESLRYSAIAFVIERLAMRTDWAEVSEKLQREHRNILRAIEERNPDKARTLVHDHIADFYELTSH</sequence>
<dbReference type="SUPFAM" id="SSF48008">
    <property type="entry name" value="GntR ligand-binding domain-like"/>
    <property type="match status" value="1"/>
</dbReference>
<name>Q6NKK7_CORDI</name>
<dbReference type="InterPro" id="IPR000524">
    <property type="entry name" value="Tscrpt_reg_HTH_GntR"/>
</dbReference>
<dbReference type="PROSITE" id="PS50949">
    <property type="entry name" value="HTH_GNTR"/>
    <property type="match status" value="1"/>
</dbReference>
<dbReference type="PANTHER" id="PTHR43537">
    <property type="entry name" value="TRANSCRIPTIONAL REGULATOR, GNTR FAMILY"/>
    <property type="match status" value="1"/>
</dbReference>
<evidence type="ECO:0000256" key="1">
    <source>
        <dbReference type="ARBA" id="ARBA00023015"/>
    </source>
</evidence>
<evidence type="ECO:0000313" key="6">
    <source>
        <dbReference type="Proteomes" id="UP000002198"/>
    </source>
</evidence>
<keyword evidence="6" id="KW-1185">Reference proteome</keyword>
<evidence type="ECO:0000313" key="5">
    <source>
        <dbReference type="EMBL" id="CAE48522.1"/>
    </source>
</evidence>
<reference evidence="5 6" key="1">
    <citation type="journal article" date="2003" name="Nucleic Acids Res.">
        <title>The complete genome sequence and analysis of Corynebacterium diphtheriae NCTC13129.</title>
        <authorList>
            <person name="Cerdeno-Tarraga A.M."/>
            <person name="Efstratiou A."/>
            <person name="Dover L.G."/>
            <person name="Holden M.T.G."/>
            <person name="Pallen M."/>
            <person name="Bentley S.D."/>
            <person name="Besra G.S."/>
            <person name="Churcher C."/>
            <person name="James K.D."/>
            <person name="De Zoysa A."/>
            <person name="Chillingworth T."/>
            <person name="Cronin A."/>
            <person name="Dowd L."/>
            <person name="Feltwell T."/>
            <person name="Hamlin N."/>
            <person name="Holroyd S."/>
            <person name="Jagels K."/>
            <person name="Moule S."/>
            <person name="Quail M.A."/>
            <person name="Rabbinowitsch E."/>
            <person name="Rutherford K."/>
            <person name="Thomson N.R."/>
            <person name="Unwin L."/>
            <person name="Whitehead S."/>
            <person name="Barrell B.G.Parkhill.J."/>
        </authorList>
    </citation>
    <scope>NUCLEOTIDE SEQUENCE [LARGE SCALE GENOMIC DNA]</scope>
    <source>
        <strain evidence="6">ATCC 700971 / NCTC 13129 / Biotype gravis</strain>
    </source>
</reference>
<dbReference type="CDD" id="cd07377">
    <property type="entry name" value="WHTH_GntR"/>
    <property type="match status" value="1"/>
</dbReference>
<gene>
    <name evidence="5" type="ordered locus">DIP0011</name>
</gene>
<dbReference type="HOGENOM" id="CLU_017584_9_0_11"/>
<dbReference type="KEGG" id="cdi:DIP0011"/>
<keyword evidence="3" id="KW-0804">Transcription</keyword>
<dbReference type="SMART" id="SM00895">
    <property type="entry name" value="FCD"/>
    <property type="match status" value="1"/>
</dbReference>